<dbReference type="PANTHER" id="PTHR31928:SF4">
    <property type="entry name" value="OS08G0541500 PROTEIN"/>
    <property type="match status" value="1"/>
</dbReference>
<dbReference type="EMBL" id="OZ023703">
    <property type="protein sequence ID" value="CAK9870559.1"/>
    <property type="molecule type" value="Genomic_DNA"/>
</dbReference>
<feature type="compositionally biased region" description="Low complexity" evidence="1">
    <location>
        <begin position="200"/>
        <end position="212"/>
    </location>
</feature>
<dbReference type="PANTHER" id="PTHR31928">
    <property type="entry name" value="EXPRESSED PROTEIN"/>
    <property type="match status" value="1"/>
</dbReference>
<feature type="domain" description="DUF936" evidence="2">
    <location>
        <begin position="4"/>
        <end position="119"/>
    </location>
</feature>
<feature type="region of interest" description="Disordered" evidence="1">
    <location>
        <begin position="160"/>
        <end position="231"/>
    </location>
</feature>
<gene>
    <name evidence="4" type="ORF">CSSPJE1EN2_LOCUS13227</name>
</gene>
<proteinExistence type="predicted"/>
<evidence type="ECO:0000259" key="2">
    <source>
        <dbReference type="Pfam" id="PF06075"/>
    </source>
</evidence>
<dbReference type="InterPro" id="IPR048297">
    <property type="entry name" value="DUF936_dom_pln"/>
</dbReference>
<feature type="region of interest" description="Disordered" evidence="1">
    <location>
        <begin position="592"/>
        <end position="615"/>
    </location>
</feature>
<feature type="compositionally biased region" description="Low complexity" evidence="1">
    <location>
        <begin position="334"/>
        <end position="346"/>
    </location>
</feature>
<feature type="compositionally biased region" description="Polar residues" evidence="1">
    <location>
        <begin position="218"/>
        <end position="231"/>
    </location>
</feature>
<evidence type="ECO:0000313" key="5">
    <source>
        <dbReference type="Proteomes" id="UP001497522"/>
    </source>
</evidence>
<feature type="domain" description="DUF6857" evidence="3">
    <location>
        <begin position="403"/>
        <end position="783"/>
    </location>
</feature>
<feature type="compositionally biased region" description="Polar residues" evidence="1">
    <location>
        <begin position="592"/>
        <end position="604"/>
    </location>
</feature>
<keyword evidence="5" id="KW-1185">Reference proteome</keyword>
<sequence length="799" mass="84872">MASLTPGVLLKLLQYMNSDVKVTGEHRSALLQVISIVPALAGSELWPNQGFYIKVSDSSHATYVSLAEEHDDLILSDKLQLGQFIHVDRLEAGSPVPLLRGVRPLAGRHPCVGTPEDLIATIVTARSRDFPIQHHPDLIHPDLCNSETITGAGHLGNLSCSSSSSGCRGNRSSSGEENRVDKSVESSSATAHHLKGPNLSQANTSSSQAAATPPVKPQSPTNASFLDTTRTSGDRVLLSGRVIACPEDRKIPYKESVSSRSEEVSPTLKRSVSAGKVVQVVDSGKRRSIGAGCRSGEIITATKKCLRKSWEGSNGAKDAKDRTTSNQAKQQVKAAAPRSSSASCSRTLNDISSNASPDKGPSTLEAVPGKSNSKTINGATHVTPASPPDPTPAHTGKETNLISKLTNSSVSWGSLRGTLQSLGKKALQTRDAASLAATEALQEASAAESVLRGLSMFAELCSCAKTEFPQQSVEQFLILHQSLKHAVGVANALASVRSNPDTAAKEISTGKAEDAAQKAQCAAGWVNAALSSDLASFSLRSKEGGARSSVKKVINQQLVVALDGTPGSIPRVHSTSPPLAKACLSTTTSSVKSRTALSSMTQSGNERRQDAAELRQQPPLKVPVQTIARHSSSRVNLRKTSAKVSSKITPGTQAKVQNAPLPPISSPWVKGKGMMEVAELAKQLESETQRWFLEFMEGALDNGFRAVNEGCKEGMEKVMMSQQENFHIAGILSQLKRVNDWLDQVGVVEDAVLNNKLVDTKARLRKKIYDYLLQHVESAASALGNVSSVLVFSNPQLVS</sequence>
<accession>A0ABP1B5W4</accession>
<dbReference type="InterPro" id="IPR010341">
    <property type="entry name" value="DUF936_pln"/>
</dbReference>
<protein>
    <submittedName>
        <fullName evidence="4">Uncharacterized protein</fullName>
    </submittedName>
</protein>
<feature type="region of interest" description="Disordered" evidence="1">
    <location>
        <begin position="311"/>
        <end position="397"/>
    </location>
</feature>
<feature type="compositionally biased region" description="Low complexity" evidence="1">
    <location>
        <begin position="160"/>
        <end position="173"/>
    </location>
</feature>
<dbReference type="Proteomes" id="UP001497522">
    <property type="component" value="Chromosome 2"/>
</dbReference>
<organism evidence="4 5">
    <name type="scientific">Sphagnum jensenii</name>
    <dbReference type="NCBI Taxonomy" id="128206"/>
    <lineage>
        <taxon>Eukaryota</taxon>
        <taxon>Viridiplantae</taxon>
        <taxon>Streptophyta</taxon>
        <taxon>Embryophyta</taxon>
        <taxon>Bryophyta</taxon>
        <taxon>Sphagnophytina</taxon>
        <taxon>Sphagnopsida</taxon>
        <taxon>Sphagnales</taxon>
        <taxon>Sphagnaceae</taxon>
        <taxon>Sphagnum</taxon>
    </lineage>
</organism>
<feature type="compositionally biased region" description="Polar residues" evidence="1">
    <location>
        <begin position="370"/>
        <end position="380"/>
    </location>
</feature>
<evidence type="ECO:0000259" key="3">
    <source>
        <dbReference type="Pfam" id="PF21647"/>
    </source>
</evidence>
<dbReference type="InterPro" id="IPR049172">
    <property type="entry name" value="DUF6857_pln"/>
</dbReference>
<dbReference type="Pfam" id="PF06075">
    <property type="entry name" value="DUF936"/>
    <property type="match status" value="1"/>
</dbReference>
<feature type="compositionally biased region" description="Polar residues" evidence="1">
    <location>
        <begin position="347"/>
        <end position="356"/>
    </location>
</feature>
<dbReference type="Pfam" id="PF21647">
    <property type="entry name" value="DUF6857"/>
    <property type="match status" value="1"/>
</dbReference>
<feature type="compositionally biased region" description="Basic and acidic residues" evidence="1">
    <location>
        <begin position="174"/>
        <end position="184"/>
    </location>
</feature>
<evidence type="ECO:0000256" key="1">
    <source>
        <dbReference type="SAM" id="MobiDB-lite"/>
    </source>
</evidence>
<name>A0ABP1B5W4_9BRYO</name>
<evidence type="ECO:0000313" key="4">
    <source>
        <dbReference type="EMBL" id="CAK9870559.1"/>
    </source>
</evidence>
<reference evidence="4 5" key="1">
    <citation type="submission" date="2024-03" db="EMBL/GenBank/DDBJ databases">
        <authorList>
            <consortium name="ELIXIR-Norway"/>
            <consortium name="Elixir Norway"/>
        </authorList>
    </citation>
    <scope>NUCLEOTIDE SEQUENCE [LARGE SCALE GENOMIC DNA]</scope>
</reference>